<feature type="region of interest" description="Disordered" evidence="1">
    <location>
        <begin position="1532"/>
        <end position="1571"/>
    </location>
</feature>
<keyword evidence="2" id="KW-0812">Transmembrane</keyword>
<evidence type="ECO:0000256" key="1">
    <source>
        <dbReference type="SAM" id="MobiDB-lite"/>
    </source>
</evidence>
<proteinExistence type="predicted"/>
<dbReference type="InterPro" id="IPR050168">
    <property type="entry name" value="AAA_ATPase_domain"/>
</dbReference>
<dbReference type="CDD" id="cd19481">
    <property type="entry name" value="RecA-like_protease"/>
    <property type="match status" value="1"/>
</dbReference>
<keyword evidence="2" id="KW-0472">Membrane</keyword>
<accession>A0A140HAS9</accession>
<reference evidence="4" key="1">
    <citation type="submission" date="2015-06" db="EMBL/GenBank/DDBJ databases">
        <title>Chloroplast phylogenomic data from the green algal order Sphaeropleales (Chlorophyceae, Chlorophyta) reveal complex patterns of sequence evolution.</title>
        <authorList>
            <person name="Fucikova K."/>
            <person name="Lewis P.O."/>
            <person name="Lewis L.A."/>
        </authorList>
    </citation>
    <scope>NUCLEOTIDE SEQUENCE</scope>
    <source>
        <strain evidence="4">UTEX 1250</strain>
    </source>
</reference>
<organism evidence="4">
    <name type="scientific">Bracteacoccus aerius</name>
    <dbReference type="NCBI Taxonomy" id="50041"/>
    <lineage>
        <taxon>Eukaryota</taxon>
        <taxon>Viridiplantae</taxon>
        <taxon>Chlorophyta</taxon>
        <taxon>core chlorophytes</taxon>
        <taxon>Chlorophyceae</taxon>
        <taxon>CS clade</taxon>
        <taxon>Sphaeropleales</taxon>
        <taxon>Bracteacoccaceae</taxon>
        <taxon>Bracteacoccus</taxon>
    </lineage>
</organism>
<dbReference type="GO" id="GO:0005524">
    <property type="term" value="F:ATP binding"/>
    <property type="evidence" value="ECO:0007669"/>
    <property type="project" value="InterPro"/>
</dbReference>
<feature type="compositionally biased region" description="Polar residues" evidence="1">
    <location>
        <begin position="1286"/>
        <end position="1295"/>
    </location>
</feature>
<dbReference type="Gene3D" id="3.40.50.300">
    <property type="entry name" value="P-loop containing nucleotide triphosphate hydrolases"/>
    <property type="match status" value="2"/>
</dbReference>
<feature type="domain" description="AAA+ ATPase" evidence="3">
    <location>
        <begin position="2723"/>
        <end position="3053"/>
    </location>
</feature>
<dbReference type="InterPro" id="IPR027417">
    <property type="entry name" value="P-loop_NTPase"/>
</dbReference>
<dbReference type="GO" id="GO:0051301">
    <property type="term" value="P:cell division"/>
    <property type="evidence" value="ECO:0007669"/>
    <property type="project" value="UniProtKB-KW"/>
</dbReference>
<feature type="transmembrane region" description="Helical" evidence="2">
    <location>
        <begin position="2116"/>
        <end position="2141"/>
    </location>
</feature>
<keyword evidence="4" id="KW-0131">Cell cycle</keyword>
<evidence type="ECO:0000313" key="4">
    <source>
        <dbReference type="EMBL" id="AMO01278.1"/>
    </source>
</evidence>
<evidence type="ECO:0000256" key="2">
    <source>
        <dbReference type="SAM" id="Phobius"/>
    </source>
</evidence>
<dbReference type="SUPFAM" id="SSF52540">
    <property type="entry name" value="P-loop containing nucleoside triphosphate hydrolases"/>
    <property type="match status" value="1"/>
</dbReference>
<feature type="region of interest" description="Disordered" evidence="1">
    <location>
        <begin position="1281"/>
        <end position="1303"/>
    </location>
</feature>
<feature type="transmembrane region" description="Helical" evidence="2">
    <location>
        <begin position="107"/>
        <end position="125"/>
    </location>
</feature>
<dbReference type="RefSeq" id="YP_009238400.1">
    <property type="nucleotide sequence ID" value="NC_029675.1"/>
</dbReference>
<dbReference type="InterPro" id="IPR003959">
    <property type="entry name" value="ATPase_AAA_core"/>
</dbReference>
<keyword evidence="4" id="KW-0132">Cell division</keyword>
<evidence type="ECO:0000259" key="3">
    <source>
        <dbReference type="SMART" id="SM00382"/>
    </source>
</evidence>
<keyword evidence="4" id="KW-0150">Chloroplast</keyword>
<dbReference type="InterPro" id="IPR003593">
    <property type="entry name" value="AAA+_ATPase"/>
</dbReference>
<keyword evidence="2" id="KW-1133">Transmembrane helix</keyword>
<dbReference type="PANTHER" id="PTHR23077">
    <property type="entry name" value="AAA-FAMILY ATPASE"/>
    <property type="match status" value="1"/>
</dbReference>
<dbReference type="Gene3D" id="1.10.8.60">
    <property type="match status" value="1"/>
</dbReference>
<protein>
    <submittedName>
        <fullName evidence="4">Cell division protein</fullName>
    </submittedName>
</protein>
<feature type="compositionally biased region" description="Basic and acidic residues" evidence="1">
    <location>
        <begin position="1537"/>
        <end position="1550"/>
    </location>
</feature>
<dbReference type="GO" id="GO:0016887">
    <property type="term" value="F:ATP hydrolysis activity"/>
    <property type="evidence" value="ECO:0007669"/>
    <property type="project" value="InterPro"/>
</dbReference>
<geneLocation type="chloroplast" evidence="4"/>
<feature type="transmembrane region" description="Helical" evidence="2">
    <location>
        <begin position="2393"/>
        <end position="2416"/>
    </location>
</feature>
<keyword evidence="4" id="KW-0934">Plastid</keyword>
<name>A0A140HAS9_9CHLO</name>
<dbReference type="GeneID" id="27073821"/>
<feature type="compositionally biased region" description="Basic residues" evidence="1">
    <location>
        <begin position="1551"/>
        <end position="1571"/>
    </location>
</feature>
<dbReference type="EMBL" id="KT199254">
    <property type="protein sequence ID" value="AMO01278.1"/>
    <property type="molecule type" value="Genomic_DNA"/>
</dbReference>
<sequence>METCQLKVNKFDKKRHFLQISLLKFLYWRDTTLNSSVTEKQVRLNAMCDRETTVEQELLLVRNFLQFFNKNKFFFNKLSTDTFFEKNNQKKISTLSSISSFFPQKHLFMYYWVLPFVGFVSLTYLNRENPFKFYPSLELWPYLTKSAIMEKNWSYAQKNANMTPNAVPFSTDSKREVCSLSWETLEYLNYKKLIYDQSKKFMAEIHTNEDNLCFIVKPNWIEHQKNQYSLTFKDKNLEDNFSRILSLEKKEIENLWKCYFHETQDFIYSQLREKSNPEKFPDIPNLSSKTDIEGSRGFKWYFGQTKKNQQKKSKSKILDDILVKNLWNRSSIYWYWYQINPNKIEHSVIPGNFFSSDTLKKNNIIKSVNFANFSRQTQSGTTQQNFHNSFESRWLDLDEFPKKMFPVTISSDIFHLRKHKTYNNYVKPSLDRQDKKQTNEWMHHEKDLTLSLFSILKTEPVQSYQKSSLLLDNFIKKLQLERNFLVPQNLFKHREIVKQKSDFVSLFKNKSNNMYALKYTRQNFLPTRFNSDSFDAPISSTLFNQPVPVLIKNRNERVTFFSDTMRKYSKTKLNTSVKKQVSKNLQKIFLIKYLNSKTKNLQHNVSFDNIHASSLWPLAFGGPQEKLPLVRVRPLVDRSLQFVGFFESNQGQPKGKTENFKQFNDESENSTVAKTWLNPTNKSGVNIRKADRSHKRNLLNQFDSLNSYRKFFNELIDSKDLAKNKIALYSEKFKNLTPQVQHTKQAQLKPFWKKQHAYLSRFLSILRKIKITREGEFFDQLGHLDTKNSPYRVKHRDSESRIRTDFNNTNLKDKRINISKISKQLNGLNAAGYSENISSENIRDMICELCVLCEFNQHLKKIFHSPSIVDGSQRKLEFSRWPLVDRRENLTRSQSENLTAGKTSNNPKTKSKNRALSKIPKLSYNRQNFHLNEILNNTKNIELKKQNQKSINIFRLQNPMIMSGYEFPEFCIRDFKKYTDKISKKLETRDDANRILSVSLPPNFSRAIYNTLKFAAPLSLSSSHNTKNDTIKSFMAISYLQNVKNQYNDIFVKKQNSFLFETHDDFFTSLKQNNQLNLNSYWSSNDQKNAIPSELPKTTSLLKMQNNVMNQTTQNEFFNNQKRWILKLKSFYEHFQKIVRSLLIKLNTLLKLICRRLQLKLLDQHNFESYSAVDLSNDFSEQSQKIILSNDSQKIRDLPSQKHDTKQMLSTVSNLWLTKGKTQKLCEKNSKTDEKAASSILYFKTFKNFEKQSKNIPLAFDLAKEKLDSSRGPLVDRSLWFEPTGKTKNSTNGQRGDNKHSQIDQHQIKLSFPKMAHAFSVRTFKLDKTKKCLKHSALFKNVEKRKIEKIFRTYLSCKSSEAASAHEGPTMYQKKQKVRIKMNGYYITNALKRLQIRVKHNLLISKKNNLKNVFVFKSINEKQESKSAHISNVSSALKSDSLLSNKNKSHNKHISLKLYRISPNSLLKRLGFIFLNRNDKCLITDKSKTRSTSINHLTPIFPAVNQRQTLAKIMNEHLSPVLIGEKSHIHEYKHRGQHDEMQNKRLEKQKRIQKKRRRKKQKLENRRRKKRKRFYPRPKWLRYELYKNFMKKRHFKHNLSCRFGDIKNLNRFPNYHLVKTAQTKDANLSKVSSNQSASSIHFVDNFVFQNKIRDRLLKTKIYRQNKQQWGVTENPNFEKLCVKKMPLGWSLPIFANHDFYRISNGVMSDFQRLCWKSYWLRSNLTPYIRRIQSSMQKIHQSQIHEQSSKTLTTFVSHLLGFNLPQISPHLFNDQTTHPFIRVNQFISNKTLNATSFVFARNDWTGIQSNGDFSNYSNKPSIFLTSKKSPQLLWYLNVKPSFQNRNTVSNFSLFENTQNVAEYNRILYERILDIIKNVKFNLNVNGQSHAKSFKRGRRKTARATAKTLGFWTQLACDIDPDIRAFSPFASMIDASIKPYGDLPTLRTLWALNKTNAFSFKPKNAVRNLWANERMRQQKKSNKTKKFLSDSRKKIFPESFDEYCFRKALFVEDKIRYTGFIKKDYQNYLIRLKMQFKSIDFSINSLNNSTIFKKQDLSKVSLQSVASYRNSSQPQKHTKRSMFFWWSDFPHIQRMNFSSMFMQQNCMLPNFSKVESSFLNFAAFSSLWACTVLFHVCSLFFVLNIPEIRSLMKFNLLIVYKISNSYLFLIYSIYDLLQKYKNRVIRSFEFVYSRLINKTTRVSSFNNTAISKNNFESEAYTDVSILSSLAHFRGNQLPHKGTFLEVTFRVIPPDGTLTSALGGNLQQIFTNYTNIKILCNVERSSTIFSDRDKFDADESEDKTINEPLVVGLFEAFPTVESSLWSTKDQTENTNTYFISRDVFDLNEFEPQSSDENESSGETSEQQISSEIADNRIRKLFTIIYNKLPGRFKHRILLVFLFIAKFSIALIHSCVQLWYTLLFKIIDIVESVMLVIYKFLEKPAELLIEWIAQIFLVEWSSDIMTYLPEALDSSIWNSYVKLSRSSKITGPVGFLLQRRLWCFMELFIDFVSKPDADLVMRQKKGTIFWNIWAEILIQAAERYNINVQSLTTSKEEQELLIERLLDDETWDWYKTSMGKAHNQMIPLIEFIGSVENHEQTQNGWSSDVENKNVVSSISLSTQKIQKARKSSHAKREIQRIIRSCNKGLLKDRKLAPKIDGNVDDIWRRWAANQYFTYQGRDTDLFIDIHPPKCFRHMSAIQYYQPAQQTLGNLVCQIYSGRFSKQVSKNILVIGAPGSGKSLLVQALAGETELKIITDNAHRYALVESGVAVGIKLLRDVFDAIALHTPCLFLMEDIHAIGERRPLLISDDENVQATESFFASESEEVHEKEQSIYQLTKHAISHYKKPYKGDFSLLIPTNYFCFELFLGVSPPRTRRSGLTPKSPLDIKSIEKELNQSRDEAVLEQSFTNMSVSRNKRFPFDTLVSHLQLPSRKYFAPPPTSPFTILMMKEQKKLVPKKLIKQIPWNGLSWEQMMLLSKVNYSIRVKVALLADIAIRNISVKLDMITDLLVIMDSVRSNRGFVVFATTHVPFVLDPALRRPGRLDETISLPSLPDLLTRWEIFKTNLSNFTSTLDFMDYSLLSSNLTDTQISNFISKTKLLLFNTAVDITHKTHNVYFDRKITVKNHSHMLDIFAPYETNRQVFSSLDTRQTLGSRKAIVPAMFSNKANNFIHNEKQIDLKRNKFPIYSLNEAIKITMNADMIEPSQITDRIQRALKKVHHATKSKHSFVNQSQLKSKNPNKKITRQLSPTKSTMRNQASCLVRLLTGFDVYPSIGAGSSNLISLTYFQMGKFLINSQLLFDQTSYGKITWSKFLVSHNMEEQSFRDLYSPRYDLKNRLMHLFSGKVGEFFIFNNSSLCRYFSSQPKNLQKSVNSVVHYGFQHSGFWNLVGIHPFWNSANSFVCSLMQKRYLYNKNLLISRMLYFEDISAMSEAPSPPESSILMPTKKYENLKRTENDFQQKATMSIHQKIQLHQQQRLMRKLYDQPVHDCFRSEMIENHFTRFNSSVKELGHIHSFIRRPSSVNCYYRNRILIRHQFSLLNQWWNGQLAEHSAETTFLSDVDWRSIFNKSLGDLLIDFPDADQHYNPRQRRWFLQSSYWSYWNSFDQTMTQEISYHFMVQCFNKAYNFLNNEREILDYFAHSFLQKGILNEIDLVTVLSRFHHNPRQIPTTVLK</sequence>
<dbReference type="PANTHER" id="PTHR23077:SF117">
    <property type="entry name" value="AAA+ ATPASE DOMAIN-CONTAINING PROTEIN"/>
    <property type="match status" value="1"/>
</dbReference>
<feature type="compositionally biased region" description="Polar residues" evidence="1">
    <location>
        <begin position="892"/>
        <end position="901"/>
    </location>
</feature>
<dbReference type="SMART" id="SM00382">
    <property type="entry name" value="AAA"/>
    <property type="match status" value="1"/>
</dbReference>
<feature type="region of interest" description="Disordered" evidence="1">
    <location>
        <begin position="892"/>
        <end position="916"/>
    </location>
</feature>
<dbReference type="Pfam" id="PF00004">
    <property type="entry name" value="AAA"/>
    <property type="match status" value="1"/>
</dbReference>
<gene>
    <name evidence="4" type="primary">ftsH</name>
    <name evidence="4" type="ORF">VU20_81</name>
</gene>